<dbReference type="Proteomes" id="UP001339962">
    <property type="component" value="Unassembled WGS sequence"/>
</dbReference>
<organism evidence="2 3">
    <name type="scientific">Anoxybacteroides rupiense</name>
    <dbReference type="NCBI Taxonomy" id="311460"/>
    <lineage>
        <taxon>Bacteria</taxon>
        <taxon>Bacillati</taxon>
        <taxon>Bacillota</taxon>
        <taxon>Bacilli</taxon>
        <taxon>Bacillales</taxon>
        <taxon>Anoxybacillaceae</taxon>
        <taxon>Anoxybacteroides</taxon>
    </lineage>
</organism>
<dbReference type="InterPro" id="IPR038247">
    <property type="entry name" value="Jag_N_dom_sf"/>
</dbReference>
<dbReference type="PANTHER" id="PTHR38032">
    <property type="entry name" value="POLYMERASE-RELATED"/>
    <property type="match status" value="1"/>
</dbReference>
<sequence>MESIISKGNTLDEAIRLGLEQLQATRDQVSIEIIQHEKKRLFGLSTKQAIVKITKISVDELNDPDAKVWMEDGRLFYQCSSSEGPSITIGEGVKLFRNGEEVDRVVSIKQGDVLEVHAEEEKVIEGTWDITVDSQKMQATLLIEPTLHKRYVLLDFPPAKHAQLNVQILTEVKPVVTYEEIKQRLEQLHIVHGILEENINEALQATEKIHVVIAQGTPSQEGRDGWVEVKAGSNQPKKPKMRQDGTVDYREIEGVPSVQAGDVIAVIHPAQPGIPGKRVTGEVIPVRDTFPVHVQLGKGVAMSEDGVKIMAVESGRPQVVQKGRTAIVSMIPKLVHQGDVDLSTGNVRFKGDIEIIGNVQDGMEVEAEGSVVIFQNANRAKIQAQQSIFIYQNLISGTVISGEQKMAVTELMESLNTIRQQLERMIVTVQQITVISNVEGKNMNWVIGKLIETKFQSLQAAVKKYREVCQTKREQLSEAWIQLGERLHTCILVQKAYESFAKLLRDLEEMISQNEQLSADSIELSYALNSVIHGSGDVVITGKGCYNCNIYAGGKLVIHGVLRGGEVYAQKGIYVREVGSSSEIKTVLSVPKGETIQMDHVWEGTVIRIGKKTYTFMEEKKAVCARWNEEAGEIQFEA</sequence>
<gene>
    <name evidence="2" type="ORF">P9850_14060</name>
</gene>
<dbReference type="PANTHER" id="PTHR38032:SF1">
    <property type="entry name" value="RNA-BINDING PROTEIN KHPB N-TERMINAL DOMAIN-CONTAINING PROTEIN"/>
    <property type="match status" value="1"/>
</dbReference>
<proteinExistence type="predicted"/>
<feature type="domain" description="RNA-binding protein KhpB N-terminal" evidence="1">
    <location>
        <begin position="5"/>
        <end position="56"/>
    </location>
</feature>
<dbReference type="InterPro" id="IPR046866">
    <property type="entry name" value="FapA_N"/>
</dbReference>
<dbReference type="Pfam" id="PF03961">
    <property type="entry name" value="FapA"/>
    <property type="match status" value="1"/>
</dbReference>
<dbReference type="RefSeq" id="WP_328219162.1">
    <property type="nucleotide sequence ID" value="NZ_JARTLI010000036.1"/>
</dbReference>
<evidence type="ECO:0000313" key="2">
    <source>
        <dbReference type="EMBL" id="MED5052930.1"/>
    </source>
</evidence>
<dbReference type="AlphaFoldDB" id="A0ABD5IYW8"/>
<dbReference type="SMART" id="SM01245">
    <property type="entry name" value="Jag_N"/>
    <property type="match status" value="1"/>
</dbReference>
<dbReference type="Gene3D" id="3.30.30.80">
    <property type="entry name" value="probable RNA-binding protein from clostridium symbiosum atcc 14940"/>
    <property type="match status" value="1"/>
</dbReference>
<reference evidence="2 3" key="1">
    <citation type="submission" date="2023-03" db="EMBL/GenBank/DDBJ databases">
        <title>Bacillus Genome Sequencing.</title>
        <authorList>
            <person name="Dunlap C."/>
        </authorList>
    </citation>
    <scope>NUCLEOTIDE SEQUENCE [LARGE SCALE GENOMIC DNA]</scope>
    <source>
        <strain evidence="2 3">NRS-38</strain>
    </source>
</reference>
<dbReference type="EMBL" id="JARTLI010000036">
    <property type="protein sequence ID" value="MED5052930.1"/>
    <property type="molecule type" value="Genomic_DNA"/>
</dbReference>
<name>A0ABD5IYW8_9BACL</name>
<dbReference type="Pfam" id="PF20250">
    <property type="entry name" value="FapA_N"/>
    <property type="match status" value="1"/>
</dbReference>
<evidence type="ECO:0000313" key="3">
    <source>
        <dbReference type="Proteomes" id="UP001339962"/>
    </source>
</evidence>
<protein>
    <submittedName>
        <fullName evidence="2">FapA family protein</fullName>
    </submittedName>
</protein>
<dbReference type="InterPro" id="IPR032782">
    <property type="entry name" value="KhpB_N"/>
</dbReference>
<dbReference type="InterPro" id="IPR005646">
    <property type="entry name" value="FapA"/>
</dbReference>
<dbReference type="InterPro" id="IPR046865">
    <property type="entry name" value="FapA_b_solenoid"/>
</dbReference>
<accession>A0ABD5IYW8</accession>
<evidence type="ECO:0000259" key="1">
    <source>
        <dbReference type="SMART" id="SM01245"/>
    </source>
</evidence>
<comment type="caution">
    <text evidence="2">The sequence shown here is derived from an EMBL/GenBank/DDBJ whole genome shotgun (WGS) entry which is preliminary data.</text>
</comment>
<dbReference type="Pfam" id="PF14804">
    <property type="entry name" value="Jag_N"/>
    <property type="match status" value="1"/>
</dbReference>